<evidence type="ECO:0000313" key="2">
    <source>
        <dbReference type="EMBL" id="KAG5504416.1"/>
    </source>
</evidence>
<comment type="caution">
    <text evidence="2">The sequence shown here is derived from an EMBL/GenBank/DDBJ whole genome shotgun (WGS) entry which is preliminary data.</text>
</comment>
<name>A0A836IRS2_9TRYP</name>
<dbReference type="AlphaFoldDB" id="A0A836IRS2"/>
<accession>A0A836IRS2</accession>
<dbReference type="KEGG" id="phet:94290916"/>
<keyword evidence="1" id="KW-1133">Transmembrane helix</keyword>
<gene>
    <name evidence="2" type="ORF">JKF63_04868</name>
</gene>
<proteinExistence type="predicted"/>
<feature type="transmembrane region" description="Helical" evidence="1">
    <location>
        <begin position="60"/>
        <end position="84"/>
    </location>
</feature>
<dbReference type="Proteomes" id="UP000674318">
    <property type="component" value="Unassembled WGS sequence"/>
</dbReference>
<organism evidence="2 3">
    <name type="scientific">Porcisia hertigi</name>
    <dbReference type="NCBI Taxonomy" id="2761500"/>
    <lineage>
        <taxon>Eukaryota</taxon>
        <taxon>Discoba</taxon>
        <taxon>Euglenozoa</taxon>
        <taxon>Kinetoplastea</taxon>
        <taxon>Metakinetoplastina</taxon>
        <taxon>Trypanosomatida</taxon>
        <taxon>Trypanosomatidae</taxon>
        <taxon>Leishmaniinae</taxon>
        <taxon>Porcisia</taxon>
    </lineage>
</organism>
<evidence type="ECO:0000256" key="1">
    <source>
        <dbReference type="SAM" id="Phobius"/>
    </source>
</evidence>
<keyword evidence="3" id="KW-1185">Reference proteome</keyword>
<protein>
    <submittedName>
        <fullName evidence="2">Uncharacterized protein</fullName>
    </submittedName>
</protein>
<reference evidence="2 3" key="1">
    <citation type="submission" date="2021-02" db="EMBL/GenBank/DDBJ databases">
        <title>Porcisia hertigi Genome sequencing and assembly.</title>
        <authorList>
            <person name="Almutairi H."/>
            <person name="Gatherer D."/>
        </authorList>
    </citation>
    <scope>NUCLEOTIDE SEQUENCE [LARGE SCALE GENOMIC DNA]</scope>
    <source>
        <strain evidence="2 3">C119</strain>
    </source>
</reference>
<sequence>MLFSSIPLRSRIPDIGHQTTATFKWATYTFWYLLDPILRRHHWYYRRKVQLDRFLERNSIVANSTIGVIIGVTVYFGVICGILLPPAVGAKEHSMKENAREVLNLMDCDTSKELPAYQLMRVKREIIGKLHAVADEAEVRRQREEADKLSEVLKSLS</sequence>
<dbReference type="OrthoDB" id="275942at2759"/>
<keyword evidence="1" id="KW-0472">Membrane</keyword>
<keyword evidence="1" id="KW-0812">Transmembrane</keyword>
<dbReference type="GeneID" id="94290916"/>
<dbReference type="EMBL" id="JAFJZO010000023">
    <property type="protein sequence ID" value="KAG5504416.1"/>
    <property type="molecule type" value="Genomic_DNA"/>
</dbReference>
<evidence type="ECO:0000313" key="3">
    <source>
        <dbReference type="Proteomes" id="UP000674318"/>
    </source>
</evidence>
<dbReference type="RefSeq" id="XP_067757039.1">
    <property type="nucleotide sequence ID" value="XM_067900839.1"/>
</dbReference>